<dbReference type="SUPFAM" id="SSF56371">
    <property type="entry name" value="Ribosome inactivating proteins (RIP)"/>
    <property type="match status" value="1"/>
</dbReference>
<reference evidence="3" key="1">
    <citation type="journal article" date="2014" name="Science">
        <title>Ancient hybridizations among the ancestral genomes of bread wheat.</title>
        <authorList>
            <consortium name="International Wheat Genome Sequencing Consortium,"/>
            <person name="Marcussen T."/>
            <person name="Sandve S.R."/>
            <person name="Heier L."/>
            <person name="Spannagl M."/>
            <person name="Pfeifer M."/>
            <person name="Jakobsen K.S."/>
            <person name="Wulff B.B."/>
            <person name="Steuernagel B."/>
            <person name="Mayer K.F."/>
            <person name="Olsen O.A."/>
        </authorList>
    </citation>
    <scope>NUCLEOTIDE SEQUENCE [LARGE SCALE GENOMIC DNA]</scope>
    <source>
        <strain evidence="3">cv. AL8/78</strain>
    </source>
</reference>
<accession>A0A453G6E8</accession>
<name>A0A453G6E8_AEGTS</name>
<dbReference type="EnsemblPlants" id="AET3Gv20901700.2">
    <property type="protein sequence ID" value="AET3Gv20901700.2"/>
    <property type="gene ID" value="AET3Gv20901700"/>
</dbReference>
<feature type="region of interest" description="Disordered" evidence="1">
    <location>
        <begin position="50"/>
        <end position="70"/>
    </location>
</feature>
<dbReference type="InterPro" id="IPR036041">
    <property type="entry name" value="Ribosome-inact_prot_sf"/>
</dbReference>
<dbReference type="Gene3D" id="3.40.420.10">
    <property type="entry name" value="Ricin (A subunit), domain 1"/>
    <property type="match status" value="1"/>
</dbReference>
<reference evidence="2" key="4">
    <citation type="submission" date="2019-03" db="UniProtKB">
        <authorList>
            <consortium name="EnsemblPlants"/>
        </authorList>
    </citation>
    <scope>IDENTIFICATION</scope>
</reference>
<proteinExistence type="predicted"/>
<evidence type="ECO:0000256" key="1">
    <source>
        <dbReference type="SAM" id="MobiDB-lite"/>
    </source>
</evidence>
<dbReference type="Proteomes" id="UP000015105">
    <property type="component" value="Chromosome 3D"/>
</dbReference>
<reference evidence="2" key="5">
    <citation type="journal article" date="2021" name="G3 (Bethesda)">
        <title>Aegilops tauschii genome assembly Aet v5.0 features greater sequence contiguity and improved annotation.</title>
        <authorList>
            <person name="Wang L."/>
            <person name="Zhu T."/>
            <person name="Rodriguez J.C."/>
            <person name="Deal K.R."/>
            <person name="Dubcovsky J."/>
            <person name="McGuire P.E."/>
            <person name="Lux T."/>
            <person name="Spannagl M."/>
            <person name="Mayer K.F.X."/>
            <person name="Baldrich P."/>
            <person name="Meyers B.C."/>
            <person name="Huo N."/>
            <person name="Gu Y.Q."/>
            <person name="Zhou H."/>
            <person name="Devos K.M."/>
            <person name="Bennetzen J.L."/>
            <person name="Unver T."/>
            <person name="Budak H."/>
            <person name="Gulick P.J."/>
            <person name="Galiba G."/>
            <person name="Kalapos B."/>
            <person name="Nelson D.R."/>
            <person name="Li P."/>
            <person name="You F.M."/>
            <person name="Luo M.C."/>
            <person name="Dvorak J."/>
        </authorList>
    </citation>
    <scope>NUCLEOTIDE SEQUENCE [LARGE SCALE GENOMIC DNA]</scope>
    <source>
        <strain evidence="2">cv. AL8/78</strain>
    </source>
</reference>
<dbReference type="Gramene" id="AET3Gv20901700.2">
    <property type="protein sequence ID" value="AET3Gv20901700.2"/>
    <property type="gene ID" value="AET3Gv20901700"/>
</dbReference>
<dbReference type="STRING" id="200361.A0A453G6E8"/>
<dbReference type="AlphaFoldDB" id="A0A453G6E8"/>
<evidence type="ECO:0000313" key="2">
    <source>
        <dbReference type="EnsemblPlants" id="AET3Gv20901700.2"/>
    </source>
</evidence>
<protein>
    <recommendedName>
        <fullName evidence="4">rRNA N-glycosidase</fullName>
    </recommendedName>
</protein>
<evidence type="ECO:0000313" key="3">
    <source>
        <dbReference type="Proteomes" id="UP000015105"/>
    </source>
</evidence>
<evidence type="ECO:0008006" key="4">
    <source>
        <dbReference type="Google" id="ProtNLM"/>
    </source>
</evidence>
<dbReference type="GO" id="GO:0017148">
    <property type="term" value="P:negative regulation of translation"/>
    <property type="evidence" value="ECO:0007669"/>
    <property type="project" value="InterPro"/>
</dbReference>
<feature type="compositionally biased region" description="Basic and acidic residues" evidence="1">
    <location>
        <begin position="61"/>
        <end position="70"/>
    </location>
</feature>
<dbReference type="InterPro" id="IPR016138">
    <property type="entry name" value="Ribosome_inactivat_prot_sub1"/>
</dbReference>
<sequence length="511" mass="57954">MFLQLMKIGNALHHFRSVGYPSFAPPPPASPRLCLCHQRLSQMARMTKTKAKAKAKGASNETKHTNNTEWHESEKDYVSFDLDLRPEYYEESHSKLMDAIIALLEKEANNENKGLPKGEQKPTKVNGRVYTAAGGAFLVRLLLDDPKKEVVTLLYGLKDLYLKGWNVGAIWYLMKELDVALPPSTQVAFKTKTITSRKGRRHTVKDGIHFLSWSGSYLSLSGGKFQPFFYNAFGKANDKLRDAGNLVADDQDSELQPSVALYAIKSECVRFPEIESSVIANTTDPLNIIEAPLDKHLIIRMDQWGTGSVACYGANPPEWVRVIKRDLTSHLRLKVEPLYRKKKNQAIVQEVEEPVALVQEVEEPVALRETIQGEGICLMEGLKGRNRFVESFVPDKSFAVRVKVIRLPDTLSETLEEHEVVGEASLSDCEVATKKRRQMLCAVGREVQAASKLMRRKLLRYRKTLPGLLWQVQAVFNQAMRRKLLGYRKTFEWLHAAHVCIWWPECAACFK</sequence>
<dbReference type="GO" id="GO:0030598">
    <property type="term" value="F:rRNA N-glycosylase activity"/>
    <property type="evidence" value="ECO:0007669"/>
    <property type="project" value="InterPro"/>
</dbReference>
<reference evidence="2" key="3">
    <citation type="journal article" date="2017" name="Nature">
        <title>Genome sequence of the progenitor of the wheat D genome Aegilops tauschii.</title>
        <authorList>
            <person name="Luo M.C."/>
            <person name="Gu Y.Q."/>
            <person name="Puiu D."/>
            <person name="Wang H."/>
            <person name="Twardziok S.O."/>
            <person name="Deal K.R."/>
            <person name="Huo N."/>
            <person name="Zhu T."/>
            <person name="Wang L."/>
            <person name="Wang Y."/>
            <person name="McGuire P.E."/>
            <person name="Liu S."/>
            <person name="Long H."/>
            <person name="Ramasamy R.K."/>
            <person name="Rodriguez J.C."/>
            <person name="Van S.L."/>
            <person name="Yuan L."/>
            <person name="Wang Z."/>
            <person name="Xia Z."/>
            <person name="Xiao L."/>
            <person name="Anderson O.D."/>
            <person name="Ouyang S."/>
            <person name="Liang Y."/>
            <person name="Zimin A.V."/>
            <person name="Pertea G."/>
            <person name="Qi P."/>
            <person name="Bennetzen J.L."/>
            <person name="Dai X."/>
            <person name="Dawson M.W."/>
            <person name="Muller H.G."/>
            <person name="Kugler K."/>
            <person name="Rivarola-Duarte L."/>
            <person name="Spannagl M."/>
            <person name="Mayer K.F.X."/>
            <person name="Lu F.H."/>
            <person name="Bevan M.W."/>
            <person name="Leroy P."/>
            <person name="Li P."/>
            <person name="You F.M."/>
            <person name="Sun Q."/>
            <person name="Liu Z."/>
            <person name="Lyons E."/>
            <person name="Wicker T."/>
            <person name="Salzberg S.L."/>
            <person name="Devos K.M."/>
            <person name="Dvorak J."/>
        </authorList>
    </citation>
    <scope>NUCLEOTIDE SEQUENCE [LARGE SCALE GENOMIC DNA]</scope>
    <source>
        <strain evidence="2">cv. AL8/78</strain>
    </source>
</reference>
<reference evidence="3" key="2">
    <citation type="journal article" date="2017" name="Nat. Plants">
        <title>The Aegilops tauschii genome reveals multiple impacts of transposons.</title>
        <authorList>
            <person name="Zhao G."/>
            <person name="Zou C."/>
            <person name="Li K."/>
            <person name="Wang K."/>
            <person name="Li T."/>
            <person name="Gao L."/>
            <person name="Zhang X."/>
            <person name="Wang H."/>
            <person name="Yang Z."/>
            <person name="Liu X."/>
            <person name="Jiang W."/>
            <person name="Mao L."/>
            <person name="Kong X."/>
            <person name="Jiao Y."/>
            <person name="Jia J."/>
        </authorList>
    </citation>
    <scope>NUCLEOTIDE SEQUENCE [LARGE SCALE GENOMIC DNA]</scope>
    <source>
        <strain evidence="3">cv. AL8/78</strain>
    </source>
</reference>
<keyword evidence="3" id="KW-1185">Reference proteome</keyword>
<organism evidence="2 3">
    <name type="scientific">Aegilops tauschii subsp. strangulata</name>
    <name type="common">Goatgrass</name>
    <dbReference type="NCBI Taxonomy" id="200361"/>
    <lineage>
        <taxon>Eukaryota</taxon>
        <taxon>Viridiplantae</taxon>
        <taxon>Streptophyta</taxon>
        <taxon>Embryophyta</taxon>
        <taxon>Tracheophyta</taxon>
        <taxon>Spermatophyta</taxon>
        <taxon>Magnoliopsida</taxon>
        <taxon>Liliopsida</taxon>
        <taxon>Poales</taxon>
        <taxon>Poaceae</taxon>
        <taxon>BOP clade</taxon>
        <taxon>Pooideae</taxon>
        <taxon>Triticodae</taxon>
        <taxon>Triticeae</taxon>
        <taxon>Triticinae</taxon>
        <taxon>Aegilops</taxon>
    </lineage>
</organism>